<dbReference type="InterPro" id="IPR010610">
    <property type="entry name" value="EryCIII-like_C"/>
</dbReference>
<dbReference type="PANTHER" id="PTHR48050:SF13">
    <property type="entry name" value="STEROL 3-BETA-GLUCOSYLTRANSFERASE UGT80A2"/>
    <property type="match status" value="1"/>
</dbReference>
<dbReference type="HOGENOM" id="CLU_000537_7_0_11"/>
<dbReference type="InterPro" id="IPR002213">
    <property type="entry name" value="UDP_glucos_trans"/>
</dbReference>
<reference evidence="3 4" key="1">
    <citation type="journal article" date="2008" name="J. Bacteriol.">
        <title>Genome of the actinomycete plant pathogen Clavibacter michiganensis subsp. sepedonicus suggests recent niche adaptation.</title>
        <authorList>
            <person name="Bentley S.D."/>
            <person name="Corton C."/>
            <person name="Brown S.E."/>
            <person name="Barron A."/>
            <person name="Clark L."/>
            <person name="Doggett J."/>
            <person name="Harris B."/>
            <person name="Ormond D."/>
            <person name="Quail M.A."/>
            <person name="May G."/>
            <person name="Francis D."/>
            <person name="Knudson D."/>
            <person name="Parkhill J."/>
            <person name="Ishimaru C.A."/>
        </authorList>
    </citation>
    <scope>NUCLEOTIDE SEQUENCE [LARGE SCALE GENOMIC DNA]</scope>
    <source>
        <strain evidence="4">ATCC 33113 / DSM 20744 / JCM 9667 / LMG 2889 / ICMP 2535 / C-1</strain>
    </source>
</reference>
<sequence length="394" mass="40473">MLHGVGMPAPIRILFSFARGRGHLGPLMPLARAAQARGHATDLTGTRVVVLAQTGFARLHPDATGEGRDDEGTGILARPDPHRAYPRMAQVFLGASADAAAERVGRIIAERRPHVVVCDEHDFGAMVAAERAGVPRVAVEVLATGYAGWRPDLRDGLGRLRAAAGLAPDPALAMLDGDLVVVPFPASLRGPEAVPRPVLRVRPEPPETAAAHPAAAWLAAGDEPHRAYVTLGTEFNVRSGDLLPRIAVGLATLPVRTLVTVGPGVDPASLGSTLRLRVERHVPQGAVLGLADAVVCHGGSGTLTGALAQGVPVAVLPMGADQVLNGRAAERIGAGRMLDAATATPAGIAAAVAALLSDPAVARSAADVRREIEALPPVERALDAIEALAAGRSA</sequence>
<keyword evidence="3" id="KW-0808">Transferase</keyword>
<evidence type="ECO:0000259" key="2">
    <source>
        <dbReference type="Pfam" id="PF06722"/>
    </source>
</evidence>
<evidence type="ECO:0000313" key="3">
    <source>
        <dbReference type="EMBL" id="CAQ00909.1"/>
    </source>
</evidence>
<name>B0RER2_CLASE</name>
<organism evidence="3 4">
    <name type="scientific">Clavibacter sepedonicus</name>
    <name type="common">Clavibacter michiganensis subsp. sepedonicus</name>
    <dbReference type="NCBI Taxonomy" id="31964"/>
    <lineage>
        <taxon>Bacteria</taxon>
        <taxon>Bacillati</taxon>
        <taxon>Actinomycetota</taxon>
        <taxon>Actinomycetes</taxon>
        <taxon>Micrococcales</taxon>
        <taxon>Microbacteriaceae</taxon>
        <taxon>Clavibacter</taxon>
    </lineage>
</organism>
<feature type="domain" description="Erythromycin biosynthesis protein CIII-like C-terminal" evidence="2">
    <location>
        <begin position="276"/>
        <end position="377"/>
    </location>
</feature>
<dbReference type="GO" id="GO:0016758">
    <property type="term" value="F:hexosyltransferase activity"/>
    <property type="evidence" value="ECO:0007669"/>
    <property type="project" value="UniProtKB-ARBA"/>
</dbReference>
<dbReference type="InterPro" id="IPR050426">
    <property type="entry name" value="Glycosyltransferase_28"/>
</dbReference>
<dbReference type="PANTHER" id="PTHR48050">
    <property type="entry name" value="STEROL 3-BETA-GLUCOSYLTRANSFERASE"/>
    <property type="match status" value="1"/>
</dbReference>
<dbReference type="Pfam" id="PF06722">
    <property type="entry name" value="EryCIII-like_C"/>
    <property type="match status" value="1"/>
</dbReference>
<dbReference type="KEGG" id="cms:CMS0790"/>
<dbReference type="CDD" id="cd03784">
    <property type="entry name" value="GT1_Gtf-like"/>
    <property type="match status" value="1"/>
</dbReference>
<gene>
    <name evidence="3" type="ordered locus">CMS0790</name>
</gene>
<protein>
    <submittedName>
        <fullName evidence="3">Glycosyl transferase</fullName>
    </submittedName>
</protein>
<feature type="compositionally biased region" description="Basic and acidic residues" evidence="1">
    <location>
        <begin position="60"/>
        <end position="71"/>
    </location>
</feature>
<accession>B0RER2</accession>
<dbReference type="GO" id="GO:0017000">
    <property type="term" value="P:antibiotic biosynthetic process"/>
    <property type="evidence" value="ECO:0007669"/>
    <property type="project" value="UniProtKB-ARBA"/>
</dbReference>
<dbReference type="Gene3D" id="3.40.50.2000">
    <property type="entry name" value="Glycogen Phosphorylase B"/>
    <property type="match status" value="2"/>
</dbReference>
<dbReference type="GO" id="GO:0008194">
    <property type="term" value="F:UDP-glycosyltransferase activity"/>
    <property type="evidence" value="ECO:0007669"/>
    <property type="project" value="InterPro"/>
</dbReference>
<dbReference type="AlphaFoldDB" id="B0RER2"/>
<dbReference type="eggNOG" id="COG1819">
    <property type="taxonomic scope" value="Bacteria"/>
</dbReference>
<keyword evidence="4" id="KW-1185">Reference proteome</keyword>
<dbReference type="Proteomes" id="UP000001318">
    <property type="component" value="Chromosome"/>
</dbReference>
<proteinExistence type="predicted"/>
<evidence type="ECO:0000313" key="4">
    <source>
        <dbReference type="Proteomes" id="UP000001318"/>
    </source>
</evidence>
<evidence type="ECO:0000256" key="1">
    <source>
        <dbReference type="SAM" id="MobiDB-lite"/>
    </source>
</evidence>
<dbReference type="STRING" id="31964.CMS0790"/>
<feature type="region of interest" description="Disordered" evidence="1">
    <location>
        <begin position="60"/>
        <end position="80"/>
    </location>
</feature>
<dbReference type="SUPFAM" id="SSF53756">
    <property type="entry name" value="UDP-Glycosyltransferase/glycogen phosphorylase"/>
    <property type="match status" value="1"/>
</dbReference>
<dbReference type="EMBL" id="AM849034">
    <property type="protein sequence ID" value="CAQ00909.1"/>
    <property type="molecule type" value="Genomic_DNA"/>
</dbReference>
<dbReference type="CAZy" id="GT1">
    <property type="family name" value="Glycosyltransferase Family 1"/>
</dbReference>